<protein>
    <submittedName>
        <fullName evidence="2">Uncharacterized protein</fullName>
    </submittedName>
</protein>
<organism evidence="2 3">
    <name type="scientific">Crucibulum laeve</name>
    <dbReference type="NCBI Taxonomy" id="68775"/>
    <lineage>
        <taxon>Eukaryota</taxon>
        <taxon>Fungi</taxon>
        <taxon>Dikarya</taxon>
        <taxon>Basidiomycota</taxon>
        <taxon>Agaricomycotina</taxon>
        <taxon>Agaricomycetes</taxon>
        <taxon>Agaricomycetidae</taxon>
        <taxon>Agaricales</taxon>
        <taxon>Agaricineae</taxon>
        <taxon>Nidulariaceae</taxon>
        <taxon>Crucibulum</taxon>
    </lineage>
</organism>
<accession>A0A5C3MSC4</accession>
<feature type="region of interest" description="Disordered" evidence="1">
    <location>
        <begin position="72"/>
        <end position="150"/>
    </location>
</feature>
<feature type="compositionally biased region" description="Polar residues" evidence="1">
    <location>
        <begin position="95"/>
        <end position="105"/>
    </location>
</feature>
<evidence type="ECO:0000256" key="1">
    <source>
        <dbReference type="SAM" id="MobiDB-lite"/>
    </source>
</evidence>
<evidence type="ECO:0000313" key="2">
    <source>
        <dbReference type="EMBL" id="TFK44241.1"/>
    </source>
</evidence>
<name>A0A5C3MSC4_9AGAR</name>
<gene>
    <name evidence="2" type="ORF">BDQ12DRAFT_7651</name>
</gene>
<keyword evidence="3" id="KW-1185">Reference proteome</keyword>
<dbReference type="EMBL" id="ML213590">
    <property type="protein sequence ID" value="TFK44241.1"/>
    <property type="molecule type" value="Genomic_DNA"/>
</dbReference>
<dbReference type="Proteomes" id="UP000308652">
    <property type="component" value="Unassembled WGS sequence"/>
</dbReference>
<sequence length="150" mass="16933">MMHRWGHLATPRRGFGVTNLTVLSKSLSHPRLVENKQLRTIWDTENPTDVIGHSITTSFEKGTPDAFVISDRPSKFEKRSDDSQQIPSEKGGQGQNRRSVGSSRLQMIDCREKETEIAAGESGEDVKKSRSRQRCRWDQRQGCKLPSLGP</sequence>
<dbReference type="AlphaFoldDB" id="A0A5C3MSC4"/>
<feature type="compositionally biased region" description="Basic and acidic residues" evidence="1">
    <location>
        <begin position="72"/>
        <end position="82"/>
    </location>
</feature>
<reference evidence="2 3" key="1">
    <citation type="journal article" date="2019" name="Nat. Ecol. Evol.">
        <title>Megaphylogeny resolves global patterns of mushroom evolution.</title>
        <authorList>
            <person name="Varga T."/>
            <person name="Krizsan K."/>
            <person name="Foldi C."/>
            <person name="Dima B."/>
            <person name="Sanchez-Garcia M."/>
            <person name="Sanchez-Ramirez S."/>
            <person name="Szollosi G.J."/>
            <person name="Szarkandi J.G."/>
            <person name="Papp V."/>
            <person name="Albert L."/>
            <person name="Andreopoulos W."/>
            <person name="Angelini C."/>
            <person name="Antonin V."/>
            <person name="Barry K.W."/>
            <person name="Bougher N.L."/>
            <person name="Buchanan P."/>
            <person name="Buyck B."/>
            <person name="Bense V."/>
            <person name="Catcheside P."/>
            <person name="Chovatia M."/>
            <person name="Cooper J."/>
            <person name="Damon W."/>
            <person name="Desjardin D."/>
            <person name="Finy P."/>
            <person name="Geml J."/>
            <person name="Haridas S."/>
            <person name="Hughes K."/>
            <person name="Justo A."/>
            <person name="Karasinski D."/>
            <person name="Kautmanova I."/>
            <person name="Kiss B."/>
            <person name="Kocsube S."/>
            <person name="Kotiranta H."/>
            <person name="LaButti K.M."/>
            <person name="Lechner B.E."/>
            <person name="Liimatainen K."/>
            <person name="Lipzen A."/>
            <person name="Lukacs Z."/>
            <person name="Mihaltcheva S."/>
            <person name="Morgado L.N."/>
            <person name="Niskanen T."/>
            <person name="Noordeloos M.E."/>
            <person name="Ohm R.A."/>
            <person name="Ortiz-Santana B."/>
            <person name="Ovrebo C."/>
            <person name="Racz N."/>
            <person name="Riley R."/>
            <person name="Savchenko A."/>
            <person name="Shiryaev A."/>
            <person name="Soop K."/>
            <person name="Spirin V."/>
            <person name="Szebenyi C."/>
            <person name="Tomsovsky M."/>
            <person name="Tulloss R.E."/>
            <person name="Uehling J."/>
            <person name="Grigoriev I.V."/>
            <person name="Vagvolgyi C."/>
            <person name="Papp T."/>
            <person name="Martin F.M."/>
            <person name="Miettinen O."/>
            <person name="Hibbett D.S."/>
            <person name="Nagy L.G."/>
        </authorList>
    </citation>
    <scope>NUCLEOTIDE SEQUENCE [LARGE SCALE GENOMIC DNA]</scope>
    <source>
        <strain evidence="2 3">CBS 166.37</strain>
    </source>
</reference>
<proteinExistence type="predicted"/>
<evidence type="ECO:0000313" key="3">
    <source>
        <dbReference type="Proteomes" id="UP000308652"/>
    </source>
</evidence>